<dbReference type="Proteomes" id="UP000303847">
    <property type="component" value="Chromosome"/>
</dbReference>
<proteinExistence type="inferred from homology"/>
<reference evidence="6 8" key="1">
    <citation type="submission" date="2018-04" db="EMBL/GenBank/DDBJ databases">
        <title>Brenneria corticis sp.nov.</title>
        <authorList>
            <person name="Li Y."/>
        </authorList>
    </citation>
    <scope>NUCLEOTIDE SEQUENCE [LARGE SCALE GENOMIC DNA]</scope>
    <source>
        <strain evidence="6 8">LMG 2694</strain>
    </source>
</reference>
<evidence type="ECO:0000256" key="2">
    <source>
        <dbReference type="ARBA" id="ARBA00023015"/>
    </source>
</evidence>
<sequence>MEFSQLRHFLAVARTLHFGKAAEELGMTQPHLSRAIARLEAELGISLFLRTSRKVQLTAAGEVFQSEALELMRGRQRAALLARAASTQGKQVLRIGFVSAALYYLLPAMLRELRTTHPGVRTELREASTQEQLNLLAGGDIDIGLGHPPVERAGRIVNEILFSDHFDALLPADHDLAHRSSVSFLQLAAYPFVLFPEEQGPVLYAAIRDQCRLAGHPLVTSQTATRLHSQCSLIAAGLGVGLAPVQSRSLQVEGTARVSIKPYPATLRLPLAVFRDERRRSSLHENCLRILRRLSRNHADDLAT</sequence>
<dbReference type="AlphaFoldDB" id="A0A2U1UPQ9"/>
<dbReference type="RefSeq" id="WP_009112721.1">
    <property type="nucleotide sequence ID" value="NZ_CP034036.1"/>
</dbReference>
<name>A0A2U1UPQ9_9GAMM</name>
<feature type="domain" description="HTH lysR-type" evidence="5">
    <location>
        <begin position="1"/>
        <end position="58"/>
    </location>
</feature>
<evidence type="ECO:0000256" key="1">
    <source>
        <dbReference type="ARBA" id="ARBA00009437"/>
    </source>
</evidence>
<dbReference type="InterPro" id="IPR000847">
    <property type="entry name" value="LysR_HTH_N"/>
</dbReference>
<dbReference type="InterPro" id="IPR036388">
    <property type="entry name" value="WH-like_DNA-bd_sf"/>
</dbReference>
<dbReference type="Gene3D" id="3.40.190.10">
    <property type="entry name" value="Periplasmic binding protein-like II"/>
    <property type="match status" value="2"/>
</dbReference>
<keyword evidence="3" id="KW-0238">DNA-binding</keyword>
<dbReference type="PANTHER" id="PTHR30346:SF28">
    <property type="entry name" value="HTH-TYPE TRANSCRIPTIONAL REGULATOR CYNR"/>
    <property type="match status" value="1"/>
</dbReference>
<dbReference type="SUPFAM" id="SSF53850">
    <property type="entry name" value="Periplasmic binding protein-like II"/>
    <property type="match status" value="1"/>
</dbReference>
<evidence type="ECO:0000313" key="8">
    <source>
        <dbReference type="Proteomes" id="UP000295985"/>
    </source>
</evidence>
<gene>
    <name evidence="6" type="ORF">DDT54_13835</name>
    <name evidence="7" type="ORF">EH206_10410</name>
</gene>
<dbReference type="CDD" id="cd08414">
    <property type="entry name" value="PBP2_LTTR_aromatics_like"/>
    <property type="match status" value="1"/>
</dbReference>
<keyword evidence="9" id="KW-1185">Reference proteome</keyword>
<dbReference type="InterPro" id="IPR036390">
    <property type="entry name" value="WH_DNA-bd_sf"/>
</dbReference>
<accession>A0A2U1UPQ9</accession>
<dbReference type="GO" id="GO:0032993">
    <property type="term" value="C:protein-DNA complex"/>
    <property type="evidence" value="ECO:0007669"/>
    <property type="project" value="TreeGrafter"/>
</dbReference>
<dbReference type="Pfam" id="PF00126">
    <property type="entry name" value="HTH_1"/>
    <property type="match status" value="1"/>
</dbReference>
<dbReference type="SUPFAM" id="SSF46785">
    <property type="entry name" value="Winged helix' DNA-binding domain"/>
    <property type="match status" value="1"/>
</dbReference>
<dbReference type="GO" id="GO:0003700">
    <property type="term" value="F:DNA-binding transcription factor activity"/>
    <property type="evidence" value="ECO:0007669"/>
    <property type="project" value="InterPro"/>
</dbReference>
<dbReference type="Proteomes" id="UP000295985">
    <property type="component" value="Unassembled WGS sequence"/>
</dbReference>
<evidence type="ECO:0000313" key="7">
    <source>
        <dbReference type="EMBL" id="QCR04543.1"/>
    </source>
</evidence>
<dbReference type="OrthoDB" id="6420818at2"/>
<evidence type="ECO:0000259" key="5">
    <source>
        <dbReference type="PROSITE" id="PS50931"/>
    </source>
</evidence>
<dbReference type="InterPro" id="IPR005119">
    <property type="entry name" value="LysR_subst-bd"/>
</dbReference>
<evidence type="ECO:0000313" key="6">
    <source>
        <dbReference type="EMBL" id="PWC23562.1"/>
    </source>
</evidence>
<reference evidence="7 9" key="2">
    <citation type="submission" date="2018-11" db="EMBL/GenBank/DDBJ databases">
        <title>Genome sequences of Brenneria nigrifluens and Brenneria rubrifaciens.</title>
        <authorList>
            <person name="Poret-Peterson A.T."/>
            <person name="McClean A.E."/>
            <person name="Kluepfel D.A."/>
        </authorList>
    </citation>
    <scope>NUCLEOTIDE SEQUENCE [LARGE SCALE GENOMIC DNA]</scope>
    <source>
        <strain evidence="7 9">ATCC 13028</strain>
    </source>
</reference>
<evidence type="ECO:0000256" key="3">
    <source>
        <dbReference type="ARBA" id="ARBA00023125"/>
    </source>
</evidence>
<evidence type="ECO:0000256" key="4">
    <source>
        <dbReference type="ARBA" id="ARBA00023163"/>
    </source>
</evidence>
<comment type="similarity">
    <text evidence="1">Belongs to the LysR transcriptional regulatory family.</text>
</comment>
<organism evidence="6 8">
    <name type="scientific">Brenneria nigrifluens DSM 30175 = ATCC 13028</name>
    <dbReference type="NCBI Taxonomy" id="1121120"/>
    <lineage>
        <taxon>Bacteria</taxon>
        <taxon>Pseudomonadati</taxon>
        <taxon>Pseudomonadota</taxon>
        <taxon>Gammaproteobacteria</taxon>
        <taxon>Enterobacterales</taxon>
        <taxon>Pectobacteriaceae</taxon>
        <taxon>Brenneria</taxon>
    </lineage>
</organism>
<dbReference type="GO" id="GO:0003677">
    <property type="term" value="F:DNA binding"/>
    <property type="evidence" value="ECO:0007669"/>
    <property type="project" value="UniProtKB-KW"/>
</dbReference>
<dbReference type="PRINTS" id="PR00039">
    <property type="entry name" value="HTHLYSR"/>
</dbReference>
<protein>
    <submittedName>
        <fullName evidence="6">LysR family transcriptional regulator</fullName>
    </submittedName>
</protein>
<keyword evidence="4" id="KW-0804">Transcription</keyword>
<dbReference type="FunFam" id="1.10.10.10:FF:000001">
    <property type="entry name" value="LysR family transcriptional regulator"/>
    <property type="match status" value="1"/>
</dbReference>
<dbReference type="PROSITE" id="PS50931">
    <property type="entry name" value="HTH_LYSR"/>
    <property type="match status" value="1"/>
</dbReference>
<evidence type="ECO:0000313" key="9">
    <source>
        <dbReference type="Proteomes" id="UP000303847"/>
    </source>
</evidence>
<keyword evidence="2" id="KW-0805">Transcription regulation</keyword>
<dbReference type="Pfam" id="PF03466">
    <property type="entry name" value="LysR_substrate"/>
    <property type="match status" value="1"/>
</dbReference>
<dbReference type="Gene3D" id="1.10.10.10">
    <property type="entry name" value="Winged helix-like DNA-binding domain superfamily/Winged helix DNA-binding domain"/>
    <property type="match status" value="1"/>
</dbReference>
<dbReference type="EMBL" id="CP034036">
    <property type="protein sequence ID" value="QCR04543.1"/>
    <property type="molecule type" value="Genomic_DNA"/>
</dbReference>
<dbReference type="PANTHER" id="PTHR30346">
    <property type="entry name" value="TRANSCRIPTIONAL DUAL REGULATOR HCAR-RELATED"/>
    <property type="match status" value="1"/>
</dbReference>
<dbReference type="EMBL" id="QDKK01000021">
    <property type="protein sequence ID" value="PWC23562.1"/>
    <property type="molecule type" value="Genomic_DNA"/>
</dbReference>